<dbReference type="GO" id="GO:0016779">
    <property type="term" value="F:nucleotidyltransferase activity"/>
    <property type="evidence" value="ECO:0007669"/>
    <property type="project" value="UniProtKB-KW"/>
</dbReference>
<gene>
    <name evidence="9" type="ORF">FAZ19_16810</name>
</gene>
<evidence type="ECO:0000256" key="3">
    <source>
        <dbReference type="ARBA" id="ARBA00022723"/>
    </source>
</evidence>
<keyword evidence="9" id="KW-0548">Nucleotidyltransferase</keyword>
<reference evidence="9 10" key="1">
    <citation type="submission" date="2019-04" db="EMBL/GenBank/DDBJ databases">
        <title>Sphingobacterium olei sp. nov., isolated from oil-contaminated soil.</title>
        <authorList>
            <person name="Liu B."/>
        </authorList>
    </citation>
    <scope>NUCLEOTIDE SEQUENCE [LARGE SCALE GENOMIC DNA]</scope>
    <source>
        <strain evidence="9 10">Y3L14</strain>
    </source>
</reference>
<evidence type="ECO:0000256" key="6">
    <source>
        <dbReference type="ARBA" id="ARBA00023134"/>
    </source>
</evidence>
<dbReference type="SUPFAM" id="SSF53448">
    <property type="entry name" value="Nucleotide-diphospho-sugar transferases"/>
    <property type="match status" value="1"/>
</dbReference>
<evidence type="ECO:0000313" key="9">
    <source>
        <dbReference type="EMBL" id="TJY63920.1"/>
    </source>
</evidence>
<evidence type="ECO:0000259" key="8">
    <source>
        <dbReference type="Pfam" id="PF12804"/>
    </source>
</evidence>
<dbReference type="Pfam" id="PF12804">
    <property type="entry name" value="NTP_transf_3"/>
    <property type="match status" value="1"/>
</dbReference>
<keyword evidence="6" id="KW-0342">GTP-binding</keyword>
<dbReference type="OrthoDB" id="9788394at2"/>
<evidence type="ECO:0000256" key="5">
    <source>
        <dbReference type="ARBA" id="ARBA00022842"/>
    </source>
</evidence>
<protein>
    <submittedName>
        <fullName evidence="9">Molybdenum cofactor guanylyltransferase</fullName>
    </submittedName>
</protein>
<dbReference type="Gene3D" id="3.90.550.10">
    <property type="entry name" value="Spore Coat Polysaccharide Biosynthesis Protein SpsA, Chain A"/>
    <property type="match status" value="1"/>
</dbReference>
<keyword evidence="7" id="KW-0501">Molybdenum cofactor biosynthesis</keyword>
<sequence length="189" mass="21383">MVGLVLCGGESKRMGTDKGMLRSGNLTWAQVAQKTLKDLDLPVFISVNEIQVPSYQRQFSRQHLIVDHVPVKGPLAGLLSFHYSYPETDVLVLPCDMVNMDTNTLYSLIKSYDRNRKMEGHFFLENNFIEPLCAVYSCKMLAMIAEQIVSGQLTHFALHKIISRFHISVVPIPDRSKFANYNSIDSICN</sequence>
<organism evidence="9 10">
    <name type="scientific">Sphingobacterium alkalisoli</name>
    <dbReference type="NCBI Taxonomy" id="1874115"/>
    <lineage>
        <taxon>Bacteria</taxon>
        <taxon>Pseudomonadati</taxon>
        <taxon>Bacteroidota</taxon>
        <taxon>Sphingobacteriia</taxon>
        <taxon>Sphingobacteriales</taxon>
        <taxon>Sphingobacteriaceae</taxon>
        <taxon>Sphingobacterium</taxon>
    </lineage>
</organism>
<feature type="domain" description="MobA-like NTP transferase" evidence="8">
    <location>
        <begin position="3"/>
        <end position="144"/>
    </location>
</feature>
<keyword evidence="1" id="KW-0963">Cytoplasm</keyword>
<evidence type="ECO:0000256" key="4">
    <source>
        <dbReference type="ARBA" id="ARBA00022741"/>
    </source>
</evidence>
<dbReference type="RefSeq" id="WP_136821911.1">
    <property type="nucleotide sequence ID" value="NZ_BMJX01000005.1"/>
</dbReference>
<keyword evidence="10" id="KW-1185">Reference proteome</keyword>
<evidence type="ECO:0000256" key="1">
    <source>
        <dbReference type="ARBA" id="ARBA00022490"/>
    </source>
</evidence>
<dbReference type="GO" id="GO:0006777">
    <property type="term" value="P:Mo-molybdopterin cofactor biosynthetic process"/>
    <property type="evidence" value="ECO:0007669"/>
    <property type="project" value="UniProtKB-KW"/>
</dbReference>
<dbReference type="CDD" id="cd02503">
    <property type="entry name" value="MobA"/>
    <property type="match status" value="1"/>
</dbReference>
<proteinExistence type="predicted"/>
<accession>A0A4U0GXL0</accession>
<dbReference type="InterPro" id="IPR013482">
    <property type="entry name" value="Molybde_CF_guanTrfase"/>
</dbReference>
<keyword evidence="5" id="KW-0460">Magnesium</keyword>
<comment type="caution">
    <text evidence="9">The sequence shown here is derived from an EMBL/GenBank/DDBJ whole genome shotgun (WGS) entry which is preliminary data.</text>
</comment>
<dbReference type="InterPro" id="IPR029044">
    <property type="entry name" value="Nucleotide-diphossugar_trans"/>
</dbReference>
<dbReference type="GO" id="GO:0046872">
    <property type="term" value="F:metal ion binding"/>
    <property type="evidence" value="ECO:0007669"/>
    <property type="project" value="UniProtKB-KW"/>
</dbReference>
<keyword evidence="4" id="KW-0547">Nucleotide-binding</keyword>
<keyword evidence="3" id="KW-0479">Metal-binding</keyword>
<evidence type="ECO:0000256" key="7">
    <source>
        <dbReference type="ARBA" id="ARBA00023150"/>
    </source>
</evidence>
<dbReference type="Proteomes" id="UP000309872">
    <property type="component" value="Unassembled WGS sequence"/>
</dbReference>
<dbReference type="GO" id="GO:0005525">
    <property type="term" value="F:GTP binding"/>
    <property type="evidence" value="ECO:0007669"/>
    <property type="project" value="UniProtKB-KW"/>
</dbReference>
<evidence type="ECO:0000256" key="2">
    <source>
        <dbReference type="ARBA" id="ARBA00022679"/>
    </source>
</evidence>
<evidence type="ECO:0000313" key="10">
    <source>
        <dbReference type="Proteomes" id="UP000309872"/>
    </source>
</evidence>
<keyword evidence="2 9" id="KW-0808">Transferase</keyword>
<dbReference type="AlphaFoldDB" id="A0A4U0GXL0"/>
<dbReference type="PANTHER" id="PTHR19136">
    <property type="entry name" value="MOLYBDENUM COFACTOR GUANYLYLTRANSFERASE"/>
    <property type="match status" value="1"/>
</dbReference>
<dbReference type="EMBL" id="SUKA01000005">
    <property type="protein sequence ID" value="TJY63920.1"/>
    <property type="molecule type" value="Genomic_DNA"/>
</dbReference>
<name>A0A4U0GXL0_9SPHI</name>
<dbReference type="InterPro" id="IPR025877">
    <property type="entry name" value="MobA-like_NTP_Trfase"/>
</dbReference>
<dbReference type="PANTHER" id="PTHR19136:SF81">
    <property type="entry name" value="MOLYBDENUM COFACTOR GUANYLYLTRANSFERASE"/>
    <property type="match status" value="1"/>
</dbReference>